<keyword evidence="7" id="KW-0408">Iron</keyword>
<dbReference type="CDD" id="cd01335">
    <property type="entry name" value="Radical_SAM"/>
    <property type="match status" value="1"/>
</dbReference>
<dbReference type="EMBL" id="VGIY01000003">
    <property type="protein sequence ID" value="MBM3316257.1"/>
    <property type="molecule type" value="Genomic_DNA"/>
</dbReference>
<dbReference type="SFLD" id="SFLDS00029">
    <property type="entry name" value="Radical_SAM"/>
    <property type="match status" value="1"/>
</dbReference>
<dbReference type="InterPro" id="IPR058240">
    <property type="entry name" value="rSAM_sf"/>
</dbReference>
<dbReference type="SMART" id="SM00729">
    <property type="entry name" value="Elp3"/>
    <property type="match status" value="1"/>
</dbReference>
<dbReference type="InterPro" id="IPR023404">
    <property type="entry name" value="rSAM_horseshoe"/>
</dbReference>
<proteinExistence type="predicted"/>
<evidence type="ECO:0000313" key="13">
    <source>
        <dbReference type="Proteomes" id="UP000748308"/>
    </source>
</evidence>
<dbReference type="GO" id="GO:0035597">
    <property type="term" value="F:tRNA-2-methylthio-N(6)-dimethylallyladenosine(37) synthase activity"/>
    <property type="evidence" value="ECO:0007669"/>
    <property type="project" value="UniProtKB-EC"/>
</dbReference>
<feature type="non-terminal residue" evidence="12">
    <location>
        <position position="1"/>
    </location>
</feature>
<evidence type="ECO:0000256" key="6">
    <source>
        <dbReference type="ARBA" id="ARBA00022723"/>
    </source>
</evidence>
<comment type="function">
    <text evidence="2">Catalyzes the methylthiolation of N6-(dimethylallyl)adenosine (i(6)A), leading to the formation of 2-methylthio-N6-(dimethylallyl)adenosine (ms(2)i(6)A) at position 37 in tRNAs that read codons beginning with uridine.</text>
</comment>
<dbReference type="GO" id="GO:0046872">
    <property type="term" value="F:metal ion binding"/>
    <property type="evidence" value="ECO:0007669"/>
    <property type="project" value="UniProtKB-KW"/>
</dbReference>
<dbReference type="InterPro" id="IPR020612">
    <property type="entry name" value="Methylthiotransferase_CS"/>
</dbReference>
<gene>
    <name evidence="12" type="ORF">FJY75_00250</name>
</gene>
<dbReference type="InterPro" id="IPR007197">
    <property type="entry name" value="rSAM"/>
</dbReference>
<keyword evidence="3" id="KW-0004">4Fe-4S</keyword>
<keyword evidence="6" id="KW-0479">Metal-binding</keyword>
<dbReference type="PANTHER" id="PTHR43020">
    <property type="entry name" value="CDK5 REGULATORY SUBUNIT-ASSOCIATED PROTEIN 1"/>
    <property type="match status" value="1"/>
</dbReference>
<dbReference type="Proteomes" id="UP000748308">
    <property type="component" value="Unassembled WGS sequence"/>
</dbReference>
<comment type="cofactor">
    <cofactor evidence="1">
        <name>[4Fe-4S] cluster</name>
        <dbReference type="ChEBI" id="CHEBI:49883"/>
    </cofactor>
</comment>
<feature type="domain" description="Radical SAM core" evidence="11">
    <location>
        <begin position="48"/>
        <end position="277"/>
    </location>
</feature>
<dbReference type="PROSITE" id="PS51918">
    <property type="entry name" value="RADICAL_SAM"/>
    <property type="match status" value="1"/>
</dbReference>
<dbReference type="EC" id="2.8.4.3" evidence="9"/>
<keyword evidence="5" id="KW-0949">S-adenosyl-L-methionine</keyword>
<dbReference type="Gene3D" id="3.80.30.20">
    <property type="entry name" value="tm_1862 like domain"/>
    <property type="match status" value="1"/>
</dbReference>
<dbReference type="PROSITE" id="PS50926">
    <property type="entry name" value="TRAM"/>
    <property type="match status" value="1"/>
</dbReference>
<dbReference type="InterPro" id="IPR006638">
    <property type="entry name" value="Elp3/MiaA/NifB-like_rSAM"/>
</dbReference>
<organism evidence="12 13">
    <name type="scientific">Eiseniibacteriota bacterium</name>
    <dbReference type="NCBI Taxonomy" id="2212470"/>
    <lineage>
        <taxon>Bacteria</taxon>
        <taxon>Candidatus Eiseniibacteriota</taxon>
    </lineage>
</organism>
<dbReference type="NCBIfam" id="TIGR00089">
    <property type="entry name" value="MiaB/RimO family radical SAM methylthiotransferase"/>
    <property type="match status" value="1"/>
</dbReference>
<evidence type="ECO:0000256" key="8">
    <source>
        <dbReference type="ARBA" id="ARBA00023014"/>
    </source>
</evidence>
<dbReference type="SFLD" id="SFLDG01082">
    <property type="entry name" value="B12-binding_domain_containing"/>
    <property type="match status" value="1"/>
</dbReference>
<dbReference type="FunFam" id="3.80.30.20:FF:000001">
    <property type="entry name" value="tRNA-2-methylthio-N(6)-dimethylallyladenosine synthase 2"/>
    <property type="match status" value="1"/>
</dbReference>
<evidence type="ECO:0000256" key="2">
    <source>
        <dbReference type="ARBA" id="ARBA00003234"/>
    </source>
</evidence>
<feature type="domain" description="TRAM" evidence="10">
    <location>
        <begin position="279"/>
        <end position="345"/>
    </location>
</feature>
<evidence type="ECO:0000256" key="7">
    <source>
        <dbReference type="ARBA" id="ARBA00023004"/>
    </source>
</evidence>
<accession>A0A937X9C9</accession>
<dbReference type="SUPFAM" id="SSF102114">
    <property type="entry name" value="Radical SAM enzymes"/>
    <property type="match status" value="1"/>
</dbReference>
<keyword evidence="8" id="KW-0411">Iron-sulfur</keyword>
<sequence length="345" mass="38062">RRLPDVDFFLGPDAYRDLPRLLRGEGAPRRTDTRLRPEETYADLRPGRSRGVNAWLTVMRGCNRMCSYCMVPLARGRERGLPLEAVLEQAREIAAAGYRSVTLLGQTVTSYRDGENDFAGLVEAVAGVEGIERIRFLSPHPADFTPRLLETMARLPRVCRHLHLPVQSGSDRVLAAMRRGYTRGGYLDLVARARALLPGLAITTDLIAGFPGETEEDFADTLALMRAVEFDQAFMFAYSPRPGTLAARAMADDVPPEAKQRRLETMIALQEEHARGRYAACVGRRVQVLIEGPAREPAGHWFGRSDDFKDVVCAPGPGRRTPAPGALLAVRIEAATSHTLRGTCL</sequence>
<evidence type="ECO:0000256" key="1">
    <source>
        <dbReference type="ARBA" id="ARBA00001966"/>
    </source>
</evidence>
<keyword evidence="4 12" id="KW-0808">Transferase</keyword>
<evidence type="ECO:0000313" key="12">
    <source>
        <dbReference type="EMBL" id="MBM3316257.1"/>
    </source>
</evidence>
<evidence type="ECO:0000259" key="10">
    <source>
        <dbReference type="PROSITE" id="PS50926"/>
    </source>
</evidence>
<name>A0A937X9C9_UNCEI</name>
<dbReference type="PROSITE" id="PS01278">
    <property type="entry name" value="MTTASE_RADICAL"/>
    <property type="match status" value="1"/>
</dbReference>
<dbReference type="SFLD" id="SFLDG01061">
    <property type="entry name" value="methylthiotransferase"/>
    <property type="match status" value="1"/>
</dbReference>
<dbReference type="Pfam" id="PF01938">
    <property type="entry name" value="TRAM"/>
    <property type="match status" value="1"/>
</dbReference>
<dbReference type="GO" id="GO:0005829">
    <property type="term" value="C:cytosol"/>
    <property type="evidence" value="ECO:0007669"/>
    <property type="project" value="TreeGrafter"/>
</dbReference>
<dbReference type="PANTHER" id="PTHR43020:SF2">
    <property type="entry name" value="MITOCHONDRIAL TRNA METHYLTHIOTRANSFERASE CDK5RAP1"/>
    <property type="match status" value="1"/>
</dbReference>
<dbReference type="InterPro" id="IPR002792">
    <property type="entry name" value="TRAM_dom"/>
</dbReference>
<reference evidence="12" key="1">
    <citation type="submission" date="2019-03" db="EMBL/GenBank/DDBJ databases">
        <title>Lake Tanganyika Metagenome-Assembled Genomes (MAGs).</title>
        <authorList>
            <person name="Tran P."/>
        </authorList>
    </citation>
    <scope>NUCLEOTIDE SEQUENCE</scope>
    <source>
        <strain evidence="12">M_DeepCast_400m_m2_100</strain>
    </source>
</reference>
<dbReference type="InterPro" id="IPR005839">
    <property type="entry name" value="Methylthiotransferase"/>
</dbReference>
<dbReference type="GO" id="GO:0051539">
    <property type="term" value="F:4 iron, 4 sulfur cluster binding"/>
    <property type="evidence" value="ECO:0007669"/>
    <property type="project" value="UniProtKB-KW"/>
</dbReference>
<evidence type="ECO:0000256" key="4">
    <source>
        <dbReference type="ARBA" id="ARBA00022679"/>
    </source>
</evidence>
<dbReference type="AlphaFoldDB" id="A0A937X9C9"/>
<evidence type="ECO:0000256" key="3">
    <source>
        <dbReference type="ARBA" id="ARBA00022485"/>
    </source>
</evidence>
<dbReference type="Pfam" id="PF04055">
    <property type="entry name" value="Radical_SAM"/>
    <property type="match status" value="1"/>
</dbReference>
<evidence type="ECO:0000256" key="5">
    <source>
        <dbReference type="ARBA" id="ARBA00022691"/>
    </source>
</evidence>
<comment type="caution">
    <text evidence="12">The sequence shown here is derived from an EMBL/GenBank/DDBJ whole genome shotgun (WGS) entry which is preliminary data.</text>
</comment>
<evidence type="ECO:0000259" key="11">
    <source>
        <dbReference type="PROSITE" id="PS51918"/>
    </source>
</evidence>
<protein>
    <recommendedName>
        <fullName evidence="9">tRNA-2-methylthio-N(6)-dimethylallyladenosine synthase</fullName>
        <ecNumber evidence="9">2.8.4.3</ecNumber>
    </recommendedName>
</protein>
<evidence type="ECO:0000256" key="9">
    <source>
        <dbReference type="ARBA" id="ARBA00033765"/>
    </source>
</evidence>